<dbReference type="AlphaFoldDB" id="A0A532URR4"/>
<evidence type="ECO:0000259" key="1">
    <source>
        <dbReference type="Pfam" id="PF00801"/>
    </source>
</evidence>
<protein>
    <recommendedName>
        <fullName evidence="6">PKD domain-containing protein</fullName>
    </recommendedName>
</protein>
<dbReference type="InterPro" id="IPR018391">
    <property type="entry name" value="PQQ_b-propeller_rpt"/>
</dbReference>
<dbReference type="SUPFAM" id="SSF49299">
    <property type="entry name" value="PKD domain"/>
    <property type="match status" value="1"/>
</dbReference>
<dbReference type="SUPFAM" id="SSF50998">
    <property type="entry name" value="Quinoprotein alcohol dehydrogenase-like"/>
    <property type="match status" value="3"/>
</dbReference>
<dbReference type="InterPro" id="IPR013229">
    <property type="entry name" value="PEGA"/>
</dbReference>
<dbReference type="Pfam" id="PF17957">
    <property type="entry name" value="Big_7"/>
    <property type="match status" value="1"/>
</dbReference>
<dbReference type="InterPro" id="IPR002372">
    <property type="entry name" value="PQQ_rpt_dom"/>
</dbReference>
<dbReference type="CDD" id="cd00146">
    <property type="entry name" value="PKD"/>
    <property type="match status" value="1"/>
</dbReference>
<dbReference type="SMART" id="SM00564">
    <property type="entry name" value="PQQ"/>
    <property type="match status" value="8"/>
</dbReference>
<evidence type="ECO:0008006" key="6">
    <source>
        <dbReference type="Google" id="ProtNLM"/>
    </source>
</evidence>
<dbReference type="InterPro" id="IPR052091">
    <property type="entry name" value="Beta-ala_Activ/Resist"/>
</dbReference>
<dbReference type="InterPro" id="IPR035986">
    <property type="entry name" value="PKD_dom_sf"/>
</dbReference>
<dbReference type="InterPro" id="IPR011047">
    <property type="entry name" value="Quinoprotein_ADH-like_sf"/>
</dbReference>
<proteinExistence type="predicted"/>
<dbReference type="Gene3D" id="2.40.128.630">
    <property type="match status" value="2"/>
</dbReference>
<dbReference type="Gene3D" id="2.60.40.10">
    <property type="entry name" value="Immunoglobulins"/>
    <property type="match status" value="2"/>
</dbReference>
<evidence type="ECO:0000313" key="5">
    <source>
        <dbReference type="Proteomes" id="UP000317778"/>
    </source>
</evidence>
<gene>
    <name evidence="4" type="ORF">CEE36_11035</name>
</gene>
<evidence type="ECO:0000313" key="4">
    <source>
        <dbReference type="EMBL" id="TKJ37630.1"/>
    </source>
</evidence>
<accession>A0A532URR4</accession>
<dbReference type="InterPro" id="IPR015943">
    <property type="entry name" value="WD40/YVTN_repeat-like_dom_sf"/>
</dbReference>
<dbReference type="InterPro" id="IPR013783">
    <property type="entry name" value="Ig-like_fold"/>
</dbReference>
<dbReference type="EMBL" id="NJBO01000032">
    <property type="protein sequence ID" value="TKJ37630.1"/>
    <property type="molecule type" value="Genomic_DNA"/>
</dbReference>
<feature type="domain" description="PKD" evidence="1">
    <location>
        <begin position="143"/>
        <end position="211"/>
    </location>
</feature>
<dbReference type="GO" id="GO:0043041">
    <property type="term" value="P:amino acid activation for nonribosomal peptide biosynthetic process"/>
    <property type="evidence" value="ECO:0007669"/>
    <property type="project" value="TreeGrafter"/>
</dbReference>
<feature type="domain" description="PEGA" evidence="2">
    <location>
        <begin position="228"/>
        <end position="296"/>
    </location>
</feature>
<dbReference type="InterPro" id="IPR000601">
    <property type="entry name" value="PKD_dom"/>
</dbReference>
<dbReference type="Gene3D" id="2.130.10.10">
    <property type="entry name" value="YVTN repeat-like/Quinoprotein amine dehydrogenase"/>
    <property type="match status" value="1"/>
</dbReference>
<dbReference type="Pfam" id="PF13360">
    <property type="entry name" value="PQQ_2"/>
    <property type="match status" value="1"/>
</dbReference>
<reference evidence="4 5" key="1">
    <citation type="submission" date="2017-06" db="EMBL/GenBank/DDBJ databases">
        <title>Novel microbial phyla capable of carbon fixation and sulfur reduction in deep-sea sediments.</title>
        <authorList>
            <person name="Huang J."/>
            <person name="Baker B."/>
            <person name="Wang Y."/>
        </authorList>
    </citation>
    <scope>NUCLEOTIDE SEQUENCE [LARGE SCALE GENOMIC DNA]</scope>
    <source>
        <strain evidence="4">B3_TA06</strain>
    </source>
</reference>
<dbReference type="Gene3D" id="2.40.10.480">
    <property type="match status" value="1"/>
</dbReference>
<dbReference type="Proteomes" id="UP000317778">
    <property type="component" value="Unassembled WGS sequence"/>
</dbReference>
<name>A0A532URR4_UNCT6</name>
<dbReference type="PANTHER" id="PTHR44394:SF1">
    <property type="entry name" value="BETA-ALANINE-ACTIVATING ENZYME"/>
    <property type="match status" value="1"/>
</dbReference>
<dbReference type="Pfam" id="PF00801">
    <property type="entry name" value="PKD"/>
    <property type="match status" value="1"/>
</dbReference>
<organism evidence="4 5">
    <name type="scientific">candidate division TA06 bacterium B3_TA06</name>
    <dbReference type="NCBI Taxonomy" id="2012487"/>
    <lineage>
        <taxon>Bacteria</taxon>
        <taxon>Bacteria division TA06</taxon>
    </lineage>
</organism>
<evidence type="ECO:0000259" key="3">
    <source>
        <dbReference type="Pfam" id="PF13360"/>
    </source>
</evidence>
<feature type="domain" description="Pyrrolo-quinoline quinone repeat" evidence="3">
    <location>
        <begin position="500"/>
        <end position="617"/>
    </location>
</feature>
<comment type="caution">
    <text evidence="4">The sequence shown here is derived from an EMBL/GenBank/DDBJ whole genome shotgun (WGS) entry which is preliminary data.</text>
</comment>
<dbReference type="Pfam" id="PF08308">
    <property type="entry name" value="PEGA"/>
    <property type="match status" value="1"/>
</dbReference>
<evidence type="ECO:0000259" key="2">
    <source>
        <dbReference type="Pfam" id="PF08308"/>
    </source>
</evidence>
<sequence>MNVFKKEWRRWGALGVLAAVFLLMPLACGRDKEPPVVTITSPADGGTVSGYVSITVEATDDDSVASVTLLINDFEVHTVDTSYLEYEWNTLELEEGSTHTIKATALDPSDNEGESEIVTVTVMQPSDPPDTPDAPQGPSAGFVGDALTFRARTADPDGDSISFQFDWGDGSVPDWTPYVASGETVTEQKSFQSEGTYHVKVRAKDTYGVTSAFSPGLTVVISPLSSTGSIQANSVPTGAEIWLDGTNTGKTTNALLDKIAPGERTVSLRKEGYADYQAKVTVVAEQTAEVNATLERIGEVIWQYETGGEILSSPAIGSGGMILFGSSDNKFYAVTSEGNPFKDFSTGDAVKSSPAVASDGKIHFGSDDVYIYALHSDIVKYWDYKTEAYVSSSPAIGSDGTIYVGSGDGNLWALTSEGKFKWKYITGNDVTSSAAIGTDGTIYVGSDDNYLYAINPADGSEKWSYKTGGKVSSSPAIDADGTVYFGSQDRYFYALNPDSTLKWSYETGGKVNSSPAIGEDGTIYVGSDDNYLYAFTPAGTLKWQYETGGFVRSSPAVGANGTVYFGSVDSYIYAVRSDGTLKWRYETASPVITSSPAIGAGGTIYCGSTDHYIYALSSDSPGLASSPWPKFCHDNRNTGRTGP</sequence>
<dbReference type="PANTHER" id="PTHR44394">
    <property type="entry name" value="BETA-ALANINE-ACTIVATING ENZYME"/>
    <property type="match status" value="1"/>
</dbReference>